<evidence type="ECO:0000313" key="2">
    <source>
        <dbReference type="Proteomes" id="UP000280405"/>
    </source>
</evidence>
<dbReference type="RefSeq" id="WP_120382914.1">
    <property type="nucleotide sequence ID" value="NZ_RAXT01000003.1"/>
</dbReference>
<proteinExistence type="predicted"/>
<dbReference type="AlphaFoldDB" id="A0A3A8EZC3"/>
<dbReference type="OrthoDB" id="378654at2"/>
<dbReference type="Pfam" id="PF08907">
    <property type="entry name" value="DUF1853"/>
    <property type="match status" value="1"/>
</dbReference>
<organism evidence="1 2">
    <name type="scientific">Acinetobacter rongchengensis</name>
    <dbReference type="NCBI Taxonomy" id="2419601"/>
    <lineage>
        <taxon>Bacteria</taxon>
        <taxon>Pseudomonadati</taxon>
        <taxon>Pseudomonadota</taxon>
        <taxon>Gammaproteobacteria</taxon>
        <taxon>Moraxellales</taxon>
        <taxon>Moraxellaceae</taxon>
        <taxon>Acinetobacter</taxon>
    </lineage>
</organism>
<dbReference type="InterPro" id="IPR015003">
    <property type="entry name" value="DUF1853"/>
</dbReference>
<sequence>MDTYFEPWLSYKHPIVRQLAFCIASPSIIQTIPQQLEIKNHFELHSTQFWQQQYHLYQHRLVELDTNPEPLIEFLQQLKSTRLGLRFEYLFWFWLQDEAQTNFKLIQHSIQIIEGKNTRGEIDFLVLNVATQQIEQWEVALKYYLGEANLNLEHWYGLNRSDTLFRKLNHFSSKQFQFTQALDLNIEKKFAVIKGQLFIPRPTRLLSDTNHTHSSALPAWLNPTRRVGEWGHQIDNHLYRLQRHEWICPDLIQSSTRAEWWCNGLYHNIQTQEFYMFRQAALLTSKTSIL</sequence>
<accession>A0A3A8EZC3</accession>
<gene>
    <name evidence="1" type="ORF">D7V20_03330</name>
</gene>
<name>A0A3A8EZC3_9GAMM</name>
<protein>
    <submittedName>
        <fullName evidence="1">DUF1853 family protein</fullName>
    </submittedName>
</protein>
<reference evidence="1 2" key="1">
    <citation type="submission" date="2018-09" db="EMBL/GenBank/DDBJ databases">
        <title>The draft genome of Acinetobacter spp. strains.</title>
        <authorList>
            <person name="Qin J."/>
            <person name="Feng Y."/>
            <person name="Zong Z."/>
        </authorList>
    </citation>
    <scope>NUCLEOTIDE SEQUENCE [LARGE SCALE GENOMIC DNA]</scope>
    <source>
        <strain evidence="1 2">WCHAc060115</strain>
    </source>
</reference>
<comment type="caution">
    <text evidence="1">The sequence shown here is derived from an EMBL/GenBank/DDBJ whole genome shotgun (WGS) entry which is preliminary data.</text>
</comment>
<dbReference type="EMBL" id="RAXT01000003">
    <property type="protein sequence ID" value="RKG40117.1"/>
    <property type="molecule type" value="Genomic_DNA"/>
</dbReference>
<evidence type="ECO:0000313" key="1">
    <source>
        <dbReference type="EMBL" id="RKG40117.1"/>
    </source>
</evidence>
<keyword evidence="2" id="KW-1185">Reference proteome</keyword>
<dbReference type="Proteomes" id="UP000280405">
    <property type="component" value="Unassembled WGS sequence"/>
</dbReference>